<feature type="compositionally biased region" description="Basic and acidic residues" evidence="2">
    <location>
        <begin position="59"/>
        <end position="73"/>
    </location>
</feature>
<dbReference type="AlphaFoldDB" id="A0A5B6YY64"/>
<feature type="region of interest" description="Disordered" evidence="2">
    <location>
        <begin position="1"/>
        <end position="28"/>
    </location>
</feature>
<protein>
    <submittedName>
        <fullName evidence="3">Uncharacterized protein</fullName>
    </submittedName>
</protein>
<feature type="region of interest" description="Disordered" evidence="2">
    <location>
        <begin position="59"/>
        <end position="125"/>
    </location>
</feature>
<proteinExistence type="inferred from homology"/>
<evidence type="ECO:0000256" key="2">
    <source>
        <dbReference type="SAM" id="MobiDB-lite"/>
    </source>
</evidence>
<reference evidence="3" key="1">
    <citation type="submission" date="2019-08" db="EMBL/GenBank/DDBJ databases">
        <title>Reference gene set and small RNA set construction with multiple tissues from Davidia involucrata Baill.</title>
        <authorList>
            <person name="Yang H."/>
            <person name="Zhou C."/>
            <person name="Li G."/>
            <person name="Wang J."/>
            <person name="Gao P."/>
            <person name="Wang M."/>
            <person name="Wang R."/>
            <person name="Zhao Y."/>
        </authorList>
    </citation>
    <scope>NUCLEOTIDE SEQUENCE</scope>
    <source>
        <tissue evidence="3">Mixed with DoveR01_LX</tissue>
    </source>
</reference>
<feature type="compositionally biased region" description="Polar residues" evidence="2">
    <location>
        <begin position="76"/>
        <end position="125"/>
    </location>
</feature>
<dbReference type="EMBL" id="GHES01006152">
    <property type="protein sequence ID" value="MPA36711.1"/>
    <property type="molecule type" value="Transcribed_RNA"/>
</dbReference>
<sequence>MQAVKEKLNDMKAMRQAKAEAKEEEKAEKELAKARVEIAHEVRMAREAEAAMDLHVTKAAERANREISKHEGMDPSLSTTTTAQAQPINAVGTQHPNNRNSNTHAMGMGYTTNNTSGAPPTNNIL</sequence>
<name>A0A5B6YY64_DAVIN</name>
<dbReference type="PANTHER" id="PTHR33493">
    <property type="entry name" value="LATE EMBRYOGENESIS ABUNDANT PROTEIN 6-RELATED"/>
    <property type="match status" value="1"/>
</dbReference>
<dbReference type="GO" id="GO:0009793">
    <property type="term" value="P:embryo development ending in seed dormancy"/>
    <property type="evidence" value="ECO:0007669"/>
    <property type="project" value="InterPro"/>
</dbReference>
<dbReference type="InterPro" id="IPR005513">
    <property type="entry name" value="LEA_1"/>
</dbReference>
<dbReference type="PANTHER" id="PTHR33493:SF3">
    <property type="entry name" value="LATE EMBRYOGENESIS ABUNDANT PROTEIN, LEA_1 SUBGROUP"/>
    <property type="match status" value="1"/>
</dbReference>
<gene>
    <name evidence="3" type="ORF">Din_006152</name>
</gene>
<dbReference type="Pfam" id="PF03760">
    <property type="entry name" value="LEA_1"/>
    <property type="match status" value="1"/>
</dbReference>
<accession>A0A5B6YY64</accession>
<evidence type="ECO:0000256" key="1">
    <source>
        <dbReference type="ARBA" id="ARBA00010975"/>
    </source>
</evidence>
<organism evidence="3">
    <name type="scientific">Davidia involucrata</name>
    <name type="common">Dove tree</name>
    <dbReference type="NCBI Taxonomy" id="16924"/>
    <lineage>
        <taxon>Eukaryota</taxon>
        <taxon>Viridiplantae</taxon>
        <taxon>Streptophyta</taxon>
        <taxon>Embryophyta</taxon>
        <taxon>Tracheophyta</taxon>
        <taxon>Spermatophyta</taxon>
        <taxon>Magnoliopsida</taxon>
        <taxon>eudicotyledons</taxon>
        <taxon>Gunneridae</taxon>
        <taxon>Pentapetalae</taxon>
        <taxon>asterids</taxon>
        <taxon>Cornales</taxon>
        <taxon>Nyssaceae</taxon>
        <taxon>Davidia</taxon>
    </lineage>
</organism>
<comment type="similarity">
    <text evidence="1">Belongs to the LEA type 1 family.</text>
</comment>
<evidence type="ECO:0000313" key="3">
    <source>
        <dbReference type="EMBL" id="MPA36711.1"/>
    </source>
</evidence>